<dbReference type="EMBL" id="CM003374">
    <property type="protein sequence ID" value="KOM41136.1"/>
    <property type="molecule type" value="Genomic_DNA"/>
</dbReference>
<protein>
    <recommendedName>
        <fullName evidence="3">Ubiquitin-like protease family profile domain-containing protein</fullName>
    </recommendedName>
</protein>
<proteinExistence type="predicted"/>
<dbReference type="Gramene" id="KOM41136">
    <property type="protein sequence ID" value="KOM41136"/>
    <property type="gene ID" value="LR48_Vigan04g133400"/>
</dbReference>
<name>A0A0L9UEJ6_PHAAN</name>
<organism evidence="1 2">
    <name type="scientific">Phaseolus angularis</name>
    <name type="common">Azuki bean</name>
    <name type="synonym">Vigna angularis</name>
    <dbReference type="NCBI Taxonomy" id="3914"/>
    <lineage>
        <taxon>Eukaryota</taxon>
        <taxon>Viridiplantae</taxon>
        <taxon>Streptophyta</taxon>
        <taxon>Embryophyta</taxon>
        <taxon>Tracheophyta</taxon>
        <taxon>Spermatophyta</taxon>
        <taxon>Magnoliopsida</taxon>
        <taxon>eudicotyledons</taxon>
        <taxon>Gunneridae</taxon>
        <taxon>Pentapetalae</taxon>
        <taxon>rosids</taxon>
        <taxon>fabids</taxon>
        <taxon>Fabales</taxon>
        <taxon>Fabaceae</taxon>
        <taxon>Papilionoideae</taxon>
        <taxon>50 kb inversion clade</taxon>
        <taxon>NPAAA clade</taxon>
        <taxon>indigoferoid/millettioid clade</taxon>
        <taxon>Phaseoleae</taxon>
        <taxon>Vigna</taxon>
    </lineage>
</organism>
<dbReference type="AlphaFoldDB" id="A0A0L9UEJ6"/>
<sequence length="186" mass="21753">MKKSRVEALGLESCDLAPPPARYELWKAAWTKFYRPKKQPAQPVNEAHEEAEDDNDPLSILTKRLVKLKKGPIELLWELRTFGIPCHIPLYIDFNDAVEIVAGERMLNISCIQLWCMYMDTIVVDSDRATMYDFLEPQTIQPSRNTLDSRQSYMQTWKTESKRKMYIVPYIDASHWKMMVIIPKKA</sequence>
<accession>A0A0L9UEJ6</accession>
<evidence type="ECO:0008006" key="3">
    <source>
        <dbReference type="Google" id="ProtNLM"/>
    </source>
</evidence>
<dbReference type="Proteomes" id="UP000053144">
    <property type="component" value="Chromosome 4"/>
</dbReference>
<reference evidence="2" key="1">
    <citation type="journal article" date="2015" name="Proc. Natl. Acad. Sci. U.S.A.">
        <title>Genome sequencing of adzuki bean (Vigna angularis) provides insight into high starch and low fat accumulation and domestication.</title>
        <authorList>
            <person name="Yang K."/>
            <person name="Tian Z."/>
            <person name="Chen C."/>
            <person name="Luo L."/>
            <person name="Zhao B."/>
            <person name="Wang Z."/>
            <person name="Yu L."/>
            <person name="Li Y."/>
            <person name="Sun Y."/>
            <person name="Li W."/>
            <person name="Chen Y."/>
            <person name="Li Y."/>
            <person name="Zhang Y."/>
            <person name="Ai D."/>
            <person name="Zhao J."/>
            <person name="Shang C."/>
            <person name="Ma Y."/>
            <person name="Wu B."/>
            <person name="Wang M."/>
            <person name="Gao L."/>
            <person name="Sun D."/>
            <person name="Zhang P."/>
            <person name="Guo F."/>
            <person name="Wang W."/>
            <person name="Li Y."/>
            <person name="Wang J."/>
            <person name="Varshney R.K."/>
            <person name="Wang J."/>
            <person name="Ling H.Q."/>
            <person name="Wan P."/>
        </authorList>
    </citation>
    <scope>NUCLEOTIDE SEQUENCE</scope>
    <source>
        <strain evidence="2">cv. Jingnong 6</strain>
    </source>
</reference>
<evidence type="ECO:0000313" key="1">
    <source>
        <dbReference type="EMBL" id="KOM41136.1"/>
    </source>
</evidence>
<evidence type="ECO:0000313" key="2">
    <source>
        <dbReference type="Proteomes" id="UP000053144"/>
    </source>
</evidence>
<gene>
    <name evidence="1" type="ORF">LR48_Vigan04g133400</name>
</gene>